<dbReference type="PANTHER" id="PTHR42110">
    <property type="entry name" value="L-ASPARAGINASE, PUTATIVE (AFU_ORTHOLOGUE AFUA_3G11890)-RELATED"/>
    <property type="match status" value="1"/>
</dbReference>
<organism evidence="1 2">
    <name type="scientific">Niallia hominis</name>
    <dbReference type="NCBI Taxonomy" id="3133173"/>
    <lineage>
        <taxon>Bacteria</taxon>
        <taxon>Bacillati</taxon>
        <taxon>Bacillota</taxon>
        <taxon>Bacilli</taxon>
        <taxon>Bacillales</taxon>
        <taxon>Bacillaceae</taxon>
        <taxon>Niallia</taxon>
    </lineage>
</organism>
<dbReference type="PANTHER" id="PTHR42110:SF1">
    <property type="entry name" value="L-ASPARAGINASE, PUTATIVE (AFU_ORTHOLOGUE AFUA_3G11890)-RELATED"/>
    <property type="match status" value="1"/>
</dbReference>
<dbReference type="InterPro" id="IPR010349">
    <property type="entry name" value="Asparaginase_II"/>
</dbReference>
<name>A0ABV1EZU5_9BACI</name>
<dbReference type="Proteomes" id="UP001465426">
    <property type="component" value="Unassembled WGS sequence"/>
</dbReference>
<protein>
    <submittedName>
        <fullName evidence="1">Asparaginase</fullName>
    </submittedName>
</protein>
<dbReference type="EMBL" id="JBBMFN010000030">
    <property type="protein sequence ID" value="MEQ2466608.1"/>
    <property type="molecule type" value="Genomic_DNA"/>
</dbReference>
<evidence type="ECO:0000313" key="2">
    <source>
        <dbReference type="Proteomes" id="UP001465426"/>
    </source>
</evidence>
<sequence length="345" mass="38533">MNKPILVYRGKYVESTHNIHIAVVNKEGRLLYSYGNPNRMTFPRSSMKPFQAIPLLETGAADTYSYSNAEIAIACASHAGESFHRETILQLLERLGIKEDHLQCGTHTPWNLTSYKELLRNGGDVTPVYSNCSGKHTGMLATAIHMKEDIANYREVEHPHQQRILEAIEEICDFPKEKINLSVDGCGVPVHQLPLYHVALGYARLASPDSIKSEKRIKIVKRIRDSMMEFPEMVGGTSRFDTDLMNAYQGRIVSKAGAEAVQCIGLVKEGIGIAIKVEDGGTRAVNVAAMEVLSQLGYKEEGIFTDLEKYVHTPVLNARKEKIGEIRANFDLERAYQLKNNGTKE</sequence>
<proteinExistence type="predicted"/>
<gene>
    <name evidence="1" type="ORF">WMO63_13110</name>
</gene>
<keyword evidence="2" id="KW-1185">Reference proteome</keyword>
<accession>A0ABV1EZU5</accession>
<reference evidence="1 2" key="1">
    <citation type="submission" date="2024-03" db="EMBL/GenBank/DDBJ databases">
        <title>Human intestinal bacterial collection.</title>
        <authorList>
            <person name="Pauvert C."/>
            <person name="Hitch T.C.A."/>
            <person name="Clavel T."/>
        </authorList>
    </citation>
    <scope>NUCLEOTIDE SEQUENCE [LARGE SCALE GENOMIC DNA]</scope>
    <source>
        <strain evidence="1 2">CLA-SR-H024</strain>
    </source>
</reference>
<comment type="caution">
    <text evidence="1">The sequence shown here is derived from an EMBL/GenBank/DDBJ whole genome shotgun (WGS) entry which is preliminary data.</text>
</comment>
<evidence type="ECO:0000313" key="1">
    <source>
        <dbReference type="EMBL" id="MEQ2466608.1"/>
    </source>
</evidence>
<dbReference type="Pfam" id="PF06089">
    <property type="entry name" value="Asparaginase_II"/>
    <property type="match status" value="1"/>
</dbReference>
<dbReference type="RefSeq" id="WP_031540698.1">
    <property type="nucleotide sequence ID" value="NZ_JBBMFN010000030.1"/>
</dbReference>